<feature type="region of interest" description="Disordered" evidence="1">
    <location>
        <begin position="328"/>
        <end position="348"/>
    </location>
</feature>
<evidence type="ECO:0000313" key="4">
    <source>
        <dbReference type="Proteomes" id="UP000440224"/>
    </source>
</evidence>
<accession>A0A6N7PZC9</accession>
<feature type="compositionally biased region" description="Low complexity" evidence="1">
    <location>
        <begin position="530"/>
        <end position="541"/>
    </location>
</feature>
<gene>
    <name evidence="3" type="ORF">GF068_36320</name>
</gene>
<dbReference type="RefSeq" id="WP_153824143.1">
    <property type="nucleotide sequence ID" value="NZ_WJIE01000017.1"/>
</dbReference>
<dbReference type="InterPro" id="IPR018683">
    <property type="entry name" value="DUF2169"/>
</dbReference>
<feature type="region of interest" description="Disordered" evidence="1">
    <location>
        <begin position="407"/>
        <end position="499"/>
    </location>
</feature>
<feature type="domain" description="DUF2169" evidence="2">
    <location>
        <begin position="22"/>
        <end position="299"/>
    </location>
</feature>
<feature type="region of interest" description="Disordered" evidence="1">
    <location>
        <begin position="530"/>
        <end position="554"/>
    </location>
</feature>
<feature type="compositionally biased region" description="Low complexity" evidence="1">
    <location>
        <begin position="462"/>
        <end position="476"/>
    </location>
</feature>
<feature type="compositionally biased region" description="Pro residues" evidence="1">
    <location>
        <begin position="437"/>
        <end position="461"/>
    </location>
</feature>
<dbReference type="OrthoDB" id="5290767at2"/>
<dbReference type="PRINTS" id="PR01217">
    <property type="entry name" value="PRICHEXTENSN"/>
</dbReference>
<dbReference type="PANTHER" id="PTHR45691">
    <property type="entry name" value="PROTEIN DIAPHANOUS"/>
    <property type="match status" value="1"/>
</dbReference>
<dbReference type="EMBL" id="WJIE01000017">
    <property type="protein sequence ID" value="MRG97353.1"/>
    <property type="molecule type" value="Genomic_DNA"/>
</dbReference>
<dbReference type="Pfam" id="PF09937">
    <property type="entry name" value="DUF2169"/>
    <property type="match status" value="1"/>
</dbReference>
<feature type="compositionally biased region" description="Pro residues" evidence="1">
    <location>
        <begin position="477"/>
        <end position="499"/>
    </location>
</feature>
<dbReference type="Proteomes" id="UP000440224">
    <property type="component" value="Unassembled WGS sequence"/>
</dbReference>
<comment type="caution">
    <text evidence="3">The sequence shown here is derived from an EMBL/GenBank/DDBJ whole genome shotgun (WGS) entry which is preliminary data.</text>
</comment>
<dbReference type="AlphaFoldDB" id="A0A6N7PZC9"/>
<dbReference type="InterPro" id="IPR051412">
    <property type="entry name" value="Formin_Homology_Diaphanous_sf"/>
</dbReference>
<dbReference type="PANTHER" id="PTHR45691:SF6">
    <property type="entry name" value="PROTEIN DIAPHANOUS"/>
    <property type="match status" value="1"/>
</dbReference>
<dbReference type="GO" id="GO:0005884">
    <property type="term" value="C:actin filament"/>
    <property type="evidence" value="ECO:0007669"/>
    <property type="project" value="TreeGrafter"/>
</dbReference>
<evidence type="ECO:0000256" key="1">
    <source>
        <dbReference type="SAM" id="MobiDB-lite"/>
    </source>
</evidence>
<evidence type="ECO:0000259" key="2">
    <source>
        <dbReference type="Pfam" id="PF09937"/>
    </source>
</evidence>
<keyword evidence="4" id="KW-1185">Reference proteome</keyword>
<sequence length="828" mass="88878">MEVVSLSPLPVASMIWQSGPGAFTLTFVAKATCQIQPGKSPLATAQEPVHEEDCYWDDDDGRSLFAPSDLAPVKSRVDVVLVGSAFAPQGLPVRSLFARLIVGDIDKSIEVHQDRSFTADGTLVEGQRFSRMSLAYERAAGGPETSNPVGVRLDVRDSFGRLKLPNLQPPGLNVSSPATPIPSVGFGPMPPEWPLRRGKLGRHAQGFSPHSLIAAPLPEDFDRSYFNVAPGDQQLAELAEDARVVLENMHPQVPRLVTNLPGLRPRAVLEGRGGAHVLALLCDTLWIDTDRQLATLTFRGRIQLERLEEPGRIVLTLDEATTVVPIAPGPSVPGRPVAQDPAIPPPPKPRATTMTMIAEDDEGIDTVIPPEFSAPPRQQKALPFVKAAAPAHNIADERTMVSGGLPFAATAQPTQPAQPRATWDERTTPSGGLPFAKPTPWPPAPPPPQAKTTPPPPPARPSSPSWKSTLPGQQPVAAPPPPPVVAPPPPPAPVQPQPAPSIGQVVVAAATAAAQASPQDASAGVLGASNAAAGSNTTTSAGKRDDGRISPTAFGAGVRPSGRLDAREVLHLIWYNPEAVARICRVPVWRAILDEMEEKPADETLDDPAPTKDPIEIEDTRDIFEILSRGASQDVDQLEAELGAAVRPGNKFVPSLLLLSGELSFPFDERKTLEAAVAVSTPVAGTDEGLKTAIREAREFLATPDHLCPPPIIEGYTLRIRDAFQKARRALSADTLDLQMERALVEGRHYQKRQILGMTAIRAHLHTTTGTGARPAPVYLPEDITKRLPLFQKFRARLIAELYYQEDQYEPHPAALKALAIGRVQHSR</sequence>
<proteinExistence type="predicted"/>
<protein>
    <submittedName>
        <fullName evidence="3">DUF2169 domain-containing protein</fullName>
    </submittedName>
</protein>
<organism evidence="3 4">
    <name type="scientific">Polyangium spumosum</name>
    <dbReference type="NCBI Taxonomy" id="889282"/>
    <lineage>
        <taxon>Bacteria</taxon>
        <taxon>Pseudomonadati</taxon>
        <taxon>Myxococcota</taxon>
        <taxon>Polyangia</taxon>
        <taxon>Polyangiales</taxon>
        <taxon>Polyangiaceae</taxon>
        <taxon>Polyangium</taxon>
    </lineage>
</organism>
<feature type="compositionally biased region" description="Low complexity" evidence="1">
    <location>
        <begin position="408"/>
        <end position="421"/>
    </location>
</feature>
<name>A0A6N7PZC9_9BACT</name>
<reference evidence="3 4" key="1">
    <citation type="submission" date="2019-10" db="EMBL/GenBank/DDBJ databases">
        <title>A soil myxobacterium in the family Polyangiaceae.</title>
        <authorList>
            <person name="Li Y."/>
            <person name="Wang J."/>
        </authorList>
    </citation>
    <scope>NUCLEOTIDE SEQUENCE [LARGE SCALE GENOMIC DNA]</scope>
    <source>
        <strain evidence="3 4">DSM 14734</strain>
    </source>
</reference>
<evidence type="ECO:0000313" key="3">
    <source>
        <dbReference type="EMBL" id="MRG97353.1"/>
    </source>
</evidence>
<dbReference type="GO" id="GO:0030041">
    <property type="term" value="P:actin filament polymerization"/>
    <property type="evidence" value="ECO:0007669"/>
    <property type="project" value="TreeGrafter"/>
</dbReference>